<feature type="compositionally biased region" description="Polar residues" evidence="1">
    <location>
        <begin position="1"/>
        <end position="11"/>
    </location>
</feature>
<name>A0A9P6N2E9_9FUNG</name>
<evidence type="ECO:0000313" key="3">
    <source>
        <dbReference type="Proteomes" id="UP000703661"/>
    </source>
</evidence>
<evidence type="ECO:0000256" key="1">
    <source>
        <dbReference type="SAM" id="MobiDB-lite"/>
    </source>
</evidence>
<proteinExistence type="predicted"/>
<protein>
    <submittedName>
        <fullName evidence="2">Uncharacterized protein</fullName>
    </submittedName>
</protein>
<dbReference type="OrthoDB" id="2424760at2759"/>
<keyword evidence="3" id="KW-1185">Reference proteome</keyword>
<dbReference type="AlphaFoldDB" id="A0A9P6N2E9"/>
<feature type="compositionally biased region" description="Low complexity" evidence="1">
    <location>
        <begin position="437"/>
        <end position="456"/>
    </location>
</feature>
<dbReference type="Proteomes" id="UP000703661">
    <property type="component" value="Unassembled WGS sequence"/>
</dbReference>
<comment type="caution">
    <text evidence="2">The sequence shown here is derived from an EMBL/GenBank/DDBJ whole genome shotgun (WGS) entry which is preliminary data.</text>
</comment>
<sequence>MATYKQRTPYSRFNGRHSPEQDSTESFSANTYIITSGSSHINPTDEILVDQEWTSVRHSTSARAKARQQLFLHQEQQRAQEWHFVLEQHQRPSLMTLGSTSTFVQDDISSDEFDDEISDTESHSVIVASSHDRKEVALRLRARTRASSLGQSSIVSYSDLPSESLEGLGESEDFSIWSQDEEDGQSYSTEIRSGNYTSISPSTISLSSTTSNNMIQQHSLAQSQMPFHDGSGNFTTTTTTRSGLLLSSLSHHGSDHESDHGGWESSSSTGSIFARNQIKDQKNWRSRRSRQYALSERSRHPISPSEFDSVVNNIALFQARLNQKSVTGVTEAYSNSVPQIVISTPHTRISRRPLRPSKLSTCSIYESEMEDIDAMVADLPSKQGWLETFGSALNAIRSYETGLSMEDSTLNNPIRALAQHYTSEDIPSPITISTAGSQAPSPLSSSSSATSMQPPTNGGKLSNMEKVNNSDTGNNAAATDMKKIKQQVSASSLEALQSLQMRHRASYQDVGQDNDVFRPSVSIVSHNNNNNMDPMQVQFTPTIMDRSAQGHDSLMLGTRASLDPQRMVDRQEQTSGYNSNLLTTMVSTLRRVRDHVTSNLLHLEFDEENAGNLSGLGLECSDLGSDWTTTTAGRSVSHLLVGNNYNHNHNHNILHDGNKEHRVFGNNTVVQMSKPNVRRASSDCGLESLLRGRRADPIY</sequence>
<accession>A0A9P6N2E9</accession>
<feature type="region of interest" description="Disordered" evidence="1">
    <location>
        <begin position="248"/>
        <end position="270"/>
    </location>
</feature>
<organism evidence="2 3">
    <name type="scientific">Entomortierella chlamydospora</name>
    <dbReference type="NCBI Taxonomy" id="101097"/>
    <lineage>
        <taxon>Eukaryota</taxon>
        <taxon>Fungi</taxon>
        <taxon>Fungi incertae sedis</taxon>
        <taxon>Mucoromycota</taxon>
        <taxon>Mortierellomycotina</taxon>
        <taxon>Mortierellomycetes</taxon>
        <taxon>Mortierellales</taxon>
        <taxon>Mortierellaceae</taxon>
        <taxon>Entomortierella</taxon>
    </lineage>
</organism>
<reference evidence="2" key="1">
    <citation type="journal article" date="2020" name="Fungal Divers.">
        <title>Resolving the Mortierellaceae phylogeny through synthesis of multi-gene phylogenetics and phylogenomics.</title>
        <authorList>
            <person name="Vandepol N."/>
            <person name="Liber J."/>
            <person name="Desiro A."/>
            <person name="Na H."/>
            <person name="Kennedy M."/>
            <person name="Barry K."/>
            <person name="Grigoriev I.V."/>
            <person name="Miller A.N."/>
            <person name="O'Donnell K."/>
            <person name="Stajich J.E."/>
            <person name="Bonito G."/>
        </authorList>
    </citation>
    <scope>NUCLEOTIDE SEQUENCE</scope>
    <source>
        <strain evidence="2">NRRL 2769</strain>
    </source>
</reference>
<feature type="region of interest" description="Disordered" evidence="1">
    <location>
        <begin position="427"/>
        <end position="476"/>
    </location>
</feature>
<feature type="region of interest" description="Disordered" evidence="1">
    <location>
        <begin position="1"/>
        <end position="26"/>
    </location>
</feature>
<feature type="compositionally biased region" description="Polar residues" evidence="1">
    <location>
        <begin position="465"/>
        <end position="476"/>
    </location>
</feature>
<dbReference type="EMBL" id="JAAAID010000090">
    <property type="protein sequence ID" value="KAG0022731.1"/>
    <property type="molecule type" value="Genomic_DNA"/>
</dbReference>
<evidence type="ECO:0000313" key="2">
    <source>
        <dbReference type="EMBL" id="KAG0022731.1"/>
    </source>
</evidence>
<gene>
    <name evidence="2" type="ORF">BGZ80_011337</name>
</gene>
<feature type="compositionally biased region" description="Basic and acidic residues" evidence="1">
    <location>
        <begin position="252"/>
        <end position="262"/>
    </location>
</feature>